<sequence>MTDKNKQQLSFGKNKNFVPYEQLTDIPSRLFRKITEKLNINQAKWKTFLDDYLRWQHPDDSAPAAEVKRARSTALGNIQSTLFCSKSLSWNKLLMGMKIARIVSVKLTLEFETESGEKHVIEERTVLRKVHKESESTED</sequence>
<evidence type="ECO:0000313" key="2">
    <source>
        <dbReference type="Proteomes" id="UP000297195"/>
    </source>
</evidence>
<dbReference type="EMBL" id="MK689364">
    <property type="protein sequence ID" value="QBZ70775.1"/>
    <property type="molecule type" value="Genomic_DNA"/>
</dbReference>
<reference evidence="1 2" key="1">
    <citation type="submission" date="2019-03" db="EMBL/GenBank/DDBJ databases">
        <authorList>
            <person name="Kim S.G."/>
            <person name="Park S.C."/>
        </authorList>
    </citation>
    <scope>NUCLEOTIDE SEQUENCE [LARGE SCALE GENOMIC DNA]</scope>
</reference>
<protein>
    <submittedName>
        <fullName evidence="1">Uncharacterized protein</fullName>
    </submittedName>
</protein>
<gene>
    <name evidence="1" type="ORF">pETSU_194</name>
</gene>
<evidence type="ECO:0000313" key="1">
    <source>
        <dbReference type="EMBL" id="QBZ70775.1"/>
    </source>
</evidence>
<proteinExistence type="predicted"/>
<keyword evidence="2" id="KW-1185">Reference proteome</keyword>
<name>A0A4D6DWT9_9CAUD</name>
<organism evidence="1 2">
    <name type="scientific">Edwardsiella phage pEt-SU</name>
    <dbReference type="NCBI Taxonomy" id="2562142"/>
    <lineage>
        <taxon>Viruses</taxon>
        <taxon>Duplodnaviria</taxon>
        <taxon>Heunggongvirae</taxon>
        <taxon>Uroviricota</taxon>
        <taxon>Caudoviricetes</taxon>
        <taxon>Chimalliviridae</taxon>
        <taxon>Petsuvirus</taxon>
        <taxon>Petsuvirus pEtSU</taxon>
    </lineage>
</organism>
<accession>A0A4D6DWT9</accession>
<dbReference type="Proteomes" id="UP000297195">
    <property type="component" value="Segment"/>
</dbReference>